<dbReference type="SUPFAM" id="SSF53098">
    <property type="entry name" value="Ribonuclease H-like"/>
    <property type="match status" value="1"/>
</dbReference>
<dbReference type="STRING" id="1123010.SAMN02745724_05081"/>
<protein>
    <submittedName>
        <fullName evidence="1">Putative transposase</fullName>
    </submittedName>
</protein>
<evidence type="ECO:0000313" key="2">
    <source>
        <dbReference type="Proteomes" id="UP000198862"/>
    </source>
</evidence>
<sequence>MRQHSLKAQIEYKRRYIKGDKPSRVADNLLDRQFNPSAPNQTWVSDITYIRTNEGFLYLT</sequence>
<dbReference type="Proteomes" id="UP000198862">
    <property type="component" value="Unassembled WGS sequence"/>
</dbReference>
<dbReference type="InterPro" id="IPR012337">
    <property type="entry name" value="RNaseH-like_sf"/>
</dbReference>
<name>A0A1I1UA85_9GAMM</name>
<dbReference type="PANTHER" id="PTHR46889:SF4">
    <property type="entry name" value="TRANSPOSASE INSO FOR INSERTION SEQUENCE ELEMENT IS911B-RELATED"/>
    <property type="match status" value="1"/>
</dbReference>
<reference evidence="1 2" key="1">
    <citation type="submission" date="2016-10" db="EMBL/GenBank/DDBJ databases">
        <authorList>
            <person name="de Groot N.N."/>
        </authorList>
    </citation>
    <scope>NUCLEOTIDE SEQUENCE [LARGE SCALE GENOMIC DNA]</scope>
    <source>
        <strain evidence="1 2">DSM 6059</strain>
    </source>
</reference>
<dbReference type="InterPro" id="IPR050900">
    <property type="entry name" value="Transposase_IS3/IS150/IS904"/>
</dbReference>
<accession>A0A1I1UA85</accession>
<dbReference type="OrthoDB" id="9810995at2"/>
<dbReference type="AlphaFoldDB" id="A0A1I1UA85"/>
<keyword evidence="2" id="KW-1185">Reference proteome</keyword>
<dbReference type="RefSeq" id="WP_091991431.1">
    <property type="nucleotide sequence ID" value="NZ_FOLO01000080.1"/>
</dbReference>
<dbReference type="PANTHER" id="PTHR46889">
    <property type="entry name" value="TRANSPOSASE INSF FOR INSERTION SEQUENCE IS3B-RELATED"/>
    <property type="match status" value="1"/>
</dbReference>
<evidence type="ECO:0000313" key="1">
    <source>
        <dbReference type="EMBL" id="SFD64840.1"/>
    </source>
</evidence>
<dbReference type="EMBL" id="FOLO01000080">
    <property type="protein sequence ID" value="SFD64840.1"/>
    <property type="molecule type" value="Genomic_DNA"/>
</dbReference>
<gene>
    <name evidence="1" type="ORF">SAMN02745724_05081</name>
</gene>
<organism evidence="1 2">
    <name type="scientific">Pseudoalteromonas denitrificans DSM 6059</name>
    <dbReference type="NCBI Taxonomy" id="1123010"/>
    <lineage>
        <taxon>Bacteria</taxon>
        <taxon>Pseudomonadati</taxon>
        <taxon>Pseudomonadota</taxon>
        <taxon>Gammaproteobacteria</taxon>
        <taxon>Alteromonadales</taxon>
        <taxon>Pseudoalteromonadaceae</taxon>
        <taxon>Pseudoalteromonas</taxon>
    </lineage>
</organism>
<proteinExistence type="predicted"/>